<keyword evidence="1" id="KW-0472">Membrane</keyword>
<evidence type="ECO:0000313" key="2">
    <source>
        <dbReference type="EMBL" id="SFL77830.1"/>
    </source>
</evidence>
<name>A0A1I4KGE4_9PROT</name>
<sequence>MAGAIYLLCALTALLCAWLLLKAYCRSRYKLLLWGGLCFIGLTLNNALVFADKLLVPHFDLLIVRLLVAFASVLVFLYGLIWDSE</sequence>
<feature type="transmembrane region" description="Helical" evidence="1">
    <location>
        <begin position="31"/>
        <end position="50"/>
    </location>
</feature>
<dbReference type="Pfam" id="PF19447">
    <property type="entry name" value="DUF5985"/>
    <property type="match status" value="1"/>
</dbReference>
<proteinExistence type="predicted"/>
<keyword evidence="3" id="KW-1185">Reference proteome</keyword>
<dbReference type="STRING" id="44574.AAW31_13955"/>
<evidence type="ECO:0000313" key="3">
    <source>
        <dbReference type="Proteomes" id="UP000183287"/>
    </source>
</evidence>
<dbReference type="Proteomes" id="UP000183287">
    <property type="component" value="Unassembled WGS sequence"/>
</dbReference>
<dbReference type="AlphaFoldDB" id="A0A1I4KGE4"/>
<dbReference type="EMBL" id="FOUB01000004">
    <property type="protein sequence ID" value="SFL77830.1"/>
    <property type="molecule type" value="Genomic_DNA"/>
</dbReference>
<keyword evidence="1" id="KW-0812">Transmembrane</keyword>
<dbReference type="InterPro" id="IPR046027">
    <property type="entry name" value="DUF5985"/>
</dbReference>
<organism evidence="2 3">
    <name type="scientific">Nitrosomonas communis</name>
    <dbReference type="NCBI Taxonomy" id="44574"/>
    <lineage>
        <taxon>Bacteria</taxon>
        <taxon>Pseudomonadati</taxon>
        <taxon>Pseudomonadota</taxon>
        <taxon>Betaproteobacteria</taxon>
        <taxon>Nitrosomonadales</taxon>
        <taxon>Nitrosomonadaceae</taxon>
        <taxon>Nitrosomonas</taxon>
    </lineage>
</organism>
<protein>
    <submittedName>
        <fullName evidence="2">Uncharacterized protein</fullName>
    </submittedName>
</protein>
<dbReference type="RefSeq" id="WP_074903437.1">
    <property type="nucleotide sequence ID" value="NZ_FOUB01000004.1"/>
</dbReference>
<keyword evidence="1" id="KW-1133">Transmembrane helix</keyword>
<evidence type="ECO:0000256" key="1">
    <source>
        <dbReference type="SAM" id="Phobius"/>
    </source>
</evidence>
<dbReference type="OrthoDB" id="5295794at2"/>
<feature type="transmembrane region" description="Helical" evidence="1">
    <location>
        <begin position="62"/>
        <end position="82"/>
    </location>
</feature>
<reference evidence="3" key="1">
    <citation type="submission" date="2016-10" db="EMBL/GenBank/DDBJ databases">
        <authorList>
            <person name="Varghese N."/>
            <person name="Submissions S."/>
        </authorList>
    </citation>
    <scope>NUCLEOTIDE SEQUENCE [LARGE SCALE GENOMIC DNA]</scope>
    <source>
        <strain evidence="3">Nm44</strain>
    </source>
</reference>
<gene>
    <name evidence="2" type="ORF">SAMN05421863_100448</name>
</gene>
<accession>A0A1I4KGE4</accession>